<dbReference type="OrthoDB" id="9810963at2"/>
<gene>
    <name evidence="3" type="ORF">QY95_01157</name>
</gene>
<dbReference type="CDD" id="cd05401">
    <property type="entry name" value="NT_GlnE_GlnD_like"/>
    <property type="match status" value="1"/>
</dbReference>
<keyword evidence="4" id="KW-1185">Reference proteome</keyword>
<dbReference type="GO" id="GO:0008773">
    <property type="term" value="F:[protein-PII] uridylyltransferase activity"/>
    <property type="evidence" value="ECO:0007669"/>
    <property type="project" value="InterPro"/>
</dbReference>
<dbReference type="InterPro" id="IPR005105">
    <property type="entry name" value="GlnD_Uridyltrans_N"/>
</dbReference>
<name>A0A0F5I6C7_BACTR</name>
<organism evidence="3 4">
    <name type="scientific">Bacillus thermotolerans</name>
    <name type="common">Quasibacillus thermotolerans</name>
    <dbReference type="NCBI Taxonomy" id="1221996"/>
    <lineage>
        <taxon>Bacteria</taxon>
        <taxon>Bacillati</taxon>
        <taxon>Bacillota</taxon>
        <taxon>Bacilli</taxon>
        <taxon>Bacillales</taxon>
        <taxon>Bacillaceae</taxon>
        <taxon>Bacillus</taxon>
    </lineage>
</organism>
<comment type="caution">
    <text evidence="3">The sequence shown here is derived from an EMBL/GenBank/DDBJ whole genome shotgun (WGS) entry which is preliminary data.</text>
</comment>
<dbReference type="EMBL" id="JWIR02000026">
    <property type="protein sequence ID" value="KKB40845.1"/>
    <property type="molecule type" value="Genomic_DNA"/>
</dbReference>
<evidence type="ECO:0000313" key="3">
    <source>
        <dbReference type="EMBL" id="KKB40845.1"/>
    </source>
</evidence>
<feature type="domain" description="DUF294" evidence="2">
    <location>
        <begin position="183"/>
        <end position="320"/>
    </location>
</feature>
<dbReference type="RefSeq" id="WP_040048025.1">
    <property type="nucleotide sequence ID" value="NZ_JWIR02000026.1"/>
</dbReference>
<dbReference type="Proteomes" id="UP000031563">
    <property type="component" value="Unassembled WGS sequence"/>
</dbReference>
<evidence type="ECO:0000259" key="2">
    <source>
        <dbReference type="Pfam" id="PF10335"/>
    </source>
</evidence>
<dbReference type="InterPro" id="IPR018821">
    <property type="entry name" value="DUF294_put_nucleoTrafse_sb-bd"/>
</dbReference>
<proteinExistence type="predicted"/>
<dbReference type="Pfam" id="PF03445">
    <property type="entry name" value="DUF294"/>
    <property type="match status" value="1"/>
</dbReference>
<dbReference type="AlphaFoldDB" id="A0A0F5I6C7"/>
<evidence type="ECO:0000313" key="4">
    <source>
        <dbReference type="Proteomes" id="UP000031563"/>
    </source>
</evidence>
<feature type="domain" description="Protein-PII uridylyltransferase N-terminal" evidence="1">
    <location>
        <begin position="18"/>
        <end position="143"/>
    </location>
</feature>
<evidence type="ECO:0000259" key="1">
    <source>
        <dbReference type="Pfam" id="PF03445"/>
    </source>
</evidence>
<protein>
    <submittedName>
        <fullName evidence="3">Signal-transduction protein</fullName>
    </submittedName>
</protein>
<reference evidence="3" key="1">
    <citation type="submission" date="2015-02" db="EMBL/GenBank/DDBJ databases">
        <title>Genome Assembly of Bacillaceae bacterium MTCC 8252.</title>
        <authorList>
            <person name="Verma A."/>
            <person name="Khatri I."/>
            <person name="Mual P."/>
            <person name="Subramanian S."/>
            <person name="Krishnamurthi S."/>
        </authorList>
    </citation>
    <scope>NUCLEOTIDE SEQUENCE [LARGE SCALE GENOMIC DNA]</scope>
    <source>
        <strain evidence="3">MTCC 8252</strain>
    </source>
</reference>
<sequence length="330" mass="39011">MEQSFTSFKEIKHWHDQHLLTHQFHTDELNHFHESIRKNIFFLTLKEVKQEYGSPPCSFTWFVVGSAGRWEQAVHSDQDHGIMFEKSGETEERYFLLLGKRLSENLYSAGYPYCDGKVMSHNPVWCRSRAGWAVQVKRWLEAGTWEAFRYLHILFDAREVIGPSEPVRWLKRIVGEYLHEHPSLLKALMENMLHVESGVGLFNHFIKVRSGPYTGSLDIKHTAFFPYVNAARILAMKENIERTATLERLEELGRYECYSQQAERAKKNFQKLLHYRLMYSETARYEDAHYLYVNKMNAKEKSELKQIIKGGKELHRFTQEVIERAVHYEC</sequence>
<accession>A0A0F5I6C7</accession>
<dbReference type="Pfam" id="PF10335">
    <property type="entry name" value="DUF294_C"/>
    <property type="match status" value="1"/>
</dbReference>
<dbReference type="STRING" id="1221996.QY95_01157"/>